<dbReference type="NCBIfam" id="TIGR00810">
    <property type="entry name" value="secG"/>
    <property type="match status" value="1"/>
</dbReference>
<keyword evidence="9" id="KW-1003">Cell membrane</keyword>
<evidence type="ECO:0000256" key="8">
    <source>
        <dbReference type="ARBA" id="ARBA00023136"/>
    </source>
</evidence>
<evidence type="ECO:0000313" key="11">
    <source>
        <dbReference type="Proteomes" id="UP000034875"/>
    </source>
</evidence>
<evidence type="ECO:0000256" key="2">
    <source>
        <dbReference type="ARBA" id="ARBA00008445"/>
    </source>
</evidence>
<evidence type="ECO:0000256" key="5">
    <source>
        <dbReference type="ARBA" id="ARBA00022927"/>
    </source>
</evidence>
<dbReference type="GO" id="GO:0015450">
    <property type="term" value="F:protein-transporting ATPase activity"/>
    <property type="evidence" value="ECO:0007669"/>
    <property type="project" value="UniProtKB-UniRule"/>
</dbReference>
<evidence type="ECO:0000256" key="9">
    <source>
        <dbReference type="RuleBase" id="RU365087"/>
    </source>
</evidence>
<name>A0A0G0Z6F4_9BACT</name>
<dbReference type="Pfam" id="PF03840">
    <property type="entry name" value="SecG"/>
    <property type="match status" value="1"/>
</dbReference>
<evidence type="ECO:0000256" key="4">
    <source>
        <dbReference type="ARBA" id="ARBA00022692"/>
    </source>
</evidence>
<dbReference type="AlphaFoldDB" id="A0A0G0Z6F4"/>
<dbReference type="InterPro" id="IPR004692">
    <property type="entry name" value="SecG"/>
</dbReference>
<evidence type="ECO:0000256" key="7">
    <source>
        <dbReference type="ARBA" id="ARBA00023010"/>
    </source>
</evidence>
<sequence length="76" mass="8093">MRAISQFLPYIQVILAVLLSAGILLQQTAAGLGGALGDNFSSSHHTRRGFEKFTFNATIVLAIAFAVSAFLALIIK</sequence>
<evidence type="ECO:0000256" key="3">
    <source>
        <dbReference type="ARBA" id="ARBA00022448"/>
    </source>
</evidence>
<dbReference type="Proteomes" id="UP000034875">
    <property type="component" value="Unassembled WGS sequence"/>
</dbReference>
<keyword evidence="8 9" id="KW-0472">Membrane</keyword>
<gene>
    <name evidence="10" type="ORF">UV05_C0008G0011</name>
</gene>
<reference evidence="10 11" key="1">
    <citation type="journal article" date="2015" name="Nature">
        <title>rRNA introns, odd ribosomes, and small enigmatic genomes across a large radiation of phyla.</title>
        <authorList>
            <person name="Brown C.T."/>
            <person name="Hug L.A."/>
            <person name="Thomas B.C."/>
            <person name="Sharon I."/>
            <person name="Castelle C.J."/>
            <person name="Singh A."/>
            <person name="Wilkins M.J."/>
            <person name="Williams K.H."/>
            <person name="Banfield J.F."/>
        </authorList>
    </citation>
    <scope>NUCLEOTIDE SEQUENCE [LARGE SCALE GENOMIC DNA]</scope>
</reference>
<comment type="subcellular location">
    <subcellularLocation>
        <location evidence="9">Cell membrane</location>
        <topology evidence="9">Multi-pass membrane protein</topology>
    </subcellularLocation>
    <subcellularLocation>
        <location evidence="1">Membrane</location>
        <topology evidence="1">Multi-pass membrane protein</topology>
    </subcellularLocation>
</comment>
<accession>A0A0G0Z6F4</accession>
<keyword evidence="4 9" id="KW-0812">Transmembrane</keyword>
<comment type="caution">
    <text evidence="10">The sequence shown here is derived from an EMBL/GenBank/DDBJ whole genome shotgun (WGS) entry which is preliminary data.</text>
</comment>
<comment type="caution">
    <text evidence="9">Lacks conserved residue(s) required for the propagation of feature annotation.</text>
</comment>
<dbReference type="EMBL" id="LCCZ01000008">
    <property type="protein sequence ID" value="KKS44282.1"/>
    <property type="molecule type" value="Genomic_DNA"/>
</dbReference>
<keyword evidence="3 9" id="KW-0813">Transport</keyword>
<evidence type="ECO:0000256" key="6">
    <source>
        <dbReference type="ARBA" id="ARBA00022989"/>
    </source>
</evidence>
<keyword evidence="7 9" id="KW-0811">Translocation</keyword>
<protein>
    <recommendedName>
        <fullName evidence="9">Protein-export membrane protein SecG</fullName>
    </recommendedName>
</protein>
<keyword evidence="6 9" id="KW-1133">Transmembrane helix</keyword>
<evidence type="ECO:0000313" key="10">
    <source>
        <dbReference type="EMBL" id="KKS44282.1"/>
    </source>
</evidence>
<proteinExistence type="inferred from homology"/>
<evidence type="ECO:0000256" key="1">
    <source>
        <dbReference type="ARBA" id="ARBA00004141"/>
    </source>
</evidence>
<dbReference type="GO" id="GO:0005886">
    <property type="term" value="C:plasma membrane"/>
    <property type="evidence" value="ECO:0007669"/>
    <property type="project" value="UniProtKB-SubCell"/>
</dbReference>
<organism evidence="10 11">
    <name type="scientific">candidate division CPR1 bacterium GW2011_GWA2_42_17</name>
    <dbReference type="NCBI Taxonomy" id="1618341"/>
    <lineage>
        <taxon>Bacteria</taxon>
        <taxon>candidate division CPR1</taxon>
    </lineage>
</organism>
<feature type="transmembrane region" description="Helical" evidence="9">
    <location>
        <begin position="53"/>
        <end position="75"/>
    </location>
</feature>
<keyword evidence="5 9" id="KW-0653">Protein transport</keyword>
<comment type="similarity">
    <text evidence="2 9">Belongs to the SecG family.</text>
</comment>
<dbReference type="GO" id="GO:0009306">
    <property type="term" value="P:protein secretion"/>
    <property type="evidence" value="ECO:0007669"/>
    <property type="project" value="UniProtKB-UniRule"/>
</dbReference>
<comment type="function">
    <text evidence="9">Involved in protein export. Participates in an early event of protein translocation.</text>
</comment>